<organism evidence="1 2">
    <name type="scientific">Bimuria novae-zelandiae CBS 107.79</name>
    <dbReference type="NCBI Taxonomy" id="1447943"/>
    <lineage>
        <taxon>Eukaryota</taxon>
        <taxon>Fungi</taxon>
        <taxon>Dikarya</taxon>
        <taxon>Ascomycota</taxon>
        <taxon>Pezizomycotina</taxon>
        <taxon>Dothideomycetes</taxon>
        <taxon>Pleosporomycetidae</taxon>
        <taxon>Pleosporales</taxon>
        <taxon>Massarineae</taxon>
        <taxon>Didymosphaeriaceae</taxon>
        <taxon>Bimuria</taxon>
    </lineage>
</organism>
<dbReference type="EMBL" id="ML976679">
    <property type="protein sequence ID" value="KAF1973704.1"/>
    <property type="molecule type" value="Genomic_DNA"/>
</dbReference>
<accession>A0A6A5V998</accession>
<dbReference type="AlphaFoldDB" id="A0A6A5V998"/>
<dbReference type="Proteomes" id="UP000800036">
    <property type="component" value="Unassembled WGS sequence"/>
</dbReference>
<evidence type="ECO:0000313" key="2">
    <source>
        <dbReference type="Proteomes" id="UP000800036"/>
    </source>
</evidence>
<protein>
    <submittedName>
        <fullName evidence="1">Uncharacterized protein</fullName>
    </submittedName>
</protein>
<sequence length="136" mass="14284">MSVRGCALPAANVCHFWAPQRATVTDLSRPVPAQHPCANAAAQHGRLAALCASHLISAPFAFSSSATVRCTRLACPVACNHVSCPKIPANPVPASTAPCSLLAASLQPPCSPHDAYTPKPPPINEFFPVNYARRCM</sequence>
<keyword evidence="2" id="KW-1185">Reference proteome</keyword>
<proteinExistence type="predicted"/>
<name>A0A6A5V998_9PLEO</name>
<reference evidence="1" key="1">
    <citation type="journal article" date="2020" name="Stud. Mycol.">
        <title>101 Dothideomycetes genomes: a test case for predicting lifestyles and emergence of pathogens.</title>
        <authorList>
            <person name="Haridas S."/>
            <person name="Albert R."/>
            <person name="Binder M."/>
            <person name="Bloem J."/>
            <person name="Labutti K."/>
            <person name="Salamov A."/>
            <person name="Andreopoulos B."/>
            <person name="Baker S."/>
            <person name="Barry K."/>
            <person name="Bills G."/>
            <person name="Bluhm B."/>
            <person name="Cannon C."/>
            <person name="Castanera R."/>
            <person name="Culley D."/>
            <person name="Daum C."/>
            <person name="Ezra D."/>
            <person name="Gonzalez J."/>
            <person name="Henrissat B."/>
            <person name="Kuo A."/>
            <person name="Liang C."/>
            <person name="Lipzen A."/>
            <person name="Lutzoni F."/>
            <person name="Magnuson J."/>
            <person name="Mondo S."/>
            <person name="Nolan M."/>
            <person name="Ohm R."/>
            <person name="Pangilinan J."/>
            <person name="Park H.-J."/>
            <person name="Ramirez L."/>
            <person name="Alfaro M."/>
            <person name="Sun H."/>
            <person name="Tritt A."/>
            <person name="Yoshinaga Y."/>
            <person name="Zwiers L.-H."/>
            <person name="Turgeon B."/>
            <person name="Goodwin S."/>
            <person name="Spatafora J."/>
            <person name="Crous P."/>
            <person name="Grigoriev I."/>
        </authorList>
    </citation>
    <scope>NUCLEOTIDE SEQUENCE</scope>
    <source>
        <strain evidence="1">CBS 107.79</strain>
    </source>
</reference>
<evidence type="ECO:0000313" key="1">
    <source>
        <dbReference type="EMBL" id="KAF1973704.1"/>
    </source>
</evidence>
<gene>
    <name evidence="1" type="ORF">BU23DRAFT_129148</name>
</gene>